<gene>
    <name evidence="1" type="ORF">H7849_03385</name>
</gene>
<evidence type="ECO:0000313" key="1">
    <source>
        <dbReference type="EMBL" id="QNI33033.1"/>
    </source>
</evidence>
<dbReference type="RefSeq" id="WP_186744138.1">
    <property type="nucleotide sequence ID" value="NZ_CP060394.1"/>
</dbReference>
<dbReference type="EMBL" id="CP060394">
    <property type="protein sequence ID" value="QNI33033.1"/>
    <property type="molecule type" value="Genomic_DNA"/>
</dbReference>
<protein>
    <submittedName>
        <fullName evidence="1">Uncharacterized protein</fullName>
    </submittedName>
</protein>
<dbReference type="AlphaFoldDB" id="A0A7G8BKG3"/>
<evidence type="ECO:0000313" key="2">
    <source>
        <dbReference type="Proteomes" id="UP000515312"/>
    </source>
</evidence>
<dbReference type="Proteomes" id="UP000515312">
    <property type="component" value="Chromosome"/>
</dbReference>
<keyword evidence="2" id="KW-1185">Reference proteome</keyword>
<dbReference type="KEGG" id="adin:H7849_03385"/>
<name>A0A7G8BKG3_9BACT</name>
<organism evidence="1 2">
    <name type="scientific">Alloacidobacterium dinghuense</name>
    <dbReference type="NCBI Taxonomy" id="2763107"/>
    <lineage>
        <taxon>Bacteria</taxon>
        <taxon>Pseudomonadati</taxon>
        <taxon>Acidobacteriota</taxon>
        <taxon>Terriglobia</taxon>
        <taxon>Terriglobales</taxon>
        <taxon>Acidobacteriaceae</taxon>
        <taxon>Alloacidobacterium</taxon>
    </lineage>
</organism>
<sequence length="77" mass="8853">MTTDTQELDQLQTEYKTAVEAWIAAIREEEALASGDHSIAEVDKWEAAHFREEKARDKAKEAKSAYEDAIREKFFGF</sequence>
<reference evidence="1 2" key="1">
    <citation type="submission" date="2020-08" db="EMBL/GenBank/DDBJ databases">
        <title>Edaphobacter telluris sp. nov. and Acidobacterium dinghuensis sp. nov., two acidobacteria isolated from forest soil.</title>
        <authorList>
            <person name="Fu J."/>
            <person name="Qiu L."/>
        </authorList>
    </citation>
    <scope>NUCLEOTIDE SEQUENCE [LARGE SCALE GENOMIC DNA]</scope>
    <source>
        <strain evidence="1">4Y35</strain>
    </source>
</reference>
<accession>A0A7G8BKG3</accession>
<proteinExistence type="predicted"/>